<feature type="region of interest" description="Disordered" evidence="1">
    <location>
        <begin position="576"/>
        <end position="596"/>
    </location>
</feature>
<proteinExistence type="predicted"/>
<accession>A0A6C1B4A7</accession>
<gene>
    <name evidence="3" type="ORF">G3580_08155</name>
</gene>
<feature type="compositionally biased region" description="Basic and acidic residues" evidence="1">
    <location>
        <begin position="27"/>
        <end position="39"/>
    </location>
</feature>
<reference evidence="3 4" key="1">
    <citation type="submission" date="2020-02" db="EMBL/GenBank/DDBJ databases">
        <title>Nitrogenibacter mangrovi gen. nov., sp. nov. isolated from mangrove sediment, a denitrifying betaproteobacterium.</title>
        <authorList>
            <person name="Liao H."/>
            <person name="Tian Y."/>
        </authorList>
    </citation>
    <scope>NUCLEOTIDE SEQUENCE [LARGE SCALE GENOMIC DNA]</scope>
    <source>
        <strain evidence="3 4">M9-3-2</strain>
    </source>
</reference>
<evidence type="ECO:0000313" key="3">
    <source>
        <dbReference type="EMBL" id="QID17618.1"/>
    </source>
</evidence>
<organism evidence="3 4">
    <name type="scientific">Nitrogeniibacter mangrovi</name>
    <dbReference type="NCBI Taxonomy" id="2016596"/>
    <lineage>
        <taxon>Bacteria</taxon>
        <taxon>Pseudomonadati</taxon>
        <taxon>Pseudomonadota</taxon>
        <taxon>Betaproteobacteria</taxon>
        <taxon>Rhodocyclales</taxon>
        <taxon>Zoogloeaceae</taxon>
        <taxon>Nitrogeniibacter</taxon>
    </lineage>
</organism>
<dbReference type="EMBL" id="CP048836">
    <property type="protein sequence ID" value="QID17618.1"/>
    <property type="molecule type" value="Genomic_DNA"/>
</dbReference>
<feature type="compositionally biased region" description="Basic and acidic residues" evidence="1">
    <location>
        <begin position="579"/>
        <end position="589"/>
    </location>
</feature>
<dbReference type="AlphaFoldDB" id="A0A6C1B4A7"/>
<dbReference type="Pfam" id="PF13699">
    <property type="entry name" value="eCIS_core"/>
    <property type="match status" value="1"/>
</dbReference>
<dbReference type="InterPro" id="IPR025295">
    <property type="entry name" value="eCIS_core_dom"/>
</dbReference>
<evidence type="ECO:0000259" key="2">
    <source>
        <dbReference type="Pfam" id="PF13699"/>
    </source>
</evidence>
<keyword evidence="4" id="KW-1185">Reference proteome</keyword>
<dbReference type="Proteomes" id="UP000501991">
    <property type="component" value="Chromosome"/>
</dbReference>
<sequence length="596" mass="62968">MSTRATRAVTAVPQTGHPSAAPARGHPAPEAHRDGENTRLDPVAGPCGVLSIGAADDPLEREADRIAGQILRTPGRPMHRSSGTHTDVHGHRALRSGAVLRARRGEHRVQNHAPAIVHDTVQASGQPLDQATRAFFEPRFGHDFSKVRVHADARAAASAHAIDARAYTVGHDLAFAAGHYAPGTRAGRRLLAHELAHVVQQSGAPALVQRAPATPAPDTGSGADADAACEAPLDPAQVTRLQFDGGRLRAQHADGSCASTSAVSGKYSIESLEAVEEFIVGLAQAQGRTLTTKAEIDAYFRADMSHAERLEALTMLKAATSRQANGPIPDGSFEINPAVSNRDLDASQSVGLACGDVRPIKKGTQPVTRPENQTCWGSLRIKITRPGGGGTLDVNPDESKGDKVQRFGFYLHGGVAPDPVSSGCIKVLDDGFLNQLATIPGAVPLVVGKAESSFRKRNEDRIGREFLAFLDSAGTGSWKGRIIFASGKEQAIDGAMRVQDFDMSDETADPFAAVVTFAYSYALSSGATVQGSAIGVVRGSTLVLRTKETIGERDVRGDATLTFIPTRTAGVPGTLFGSWKDDDGSEGHWKIRHPNP</sequence>
<protein>
    <submittedName>
        <fullName evidence="3">DUF4157 domain-containing protein</fullName>
    </submittedName>
</protein>
<feature type="region of interest" description="Disordered" evidence="1">
    <location>
        <begin position="1"/>
        <end position="41"/>
    </location>
</feature>
<dbReference type="KEGG" id="azq:G3580_08155"/>
<dbReference type="RefSeq" id="WP_173764781.1">
    <property type="nucleotide sequence ID" value="NZ_CP048836.1"/>
</dbReference>
<evidence type="ECO:0000313" key="4">
    <source>
        <dbReference type="Proteomes" id="UP000501991"/>
    </source>
</evidence>
<evidence type="ECO:0000256" key="1">
    <source>
        <dbReference type="SAM" id="MobiDB-lite"/>
    </source>
</evidence>
<name>A0A6C1B4A7_9RHOO</name>
<feature type="domain" description="eCIS core" evidence="2">
    <location>
        <begin position="127"/>
        <end position="204"/>
    </location>
</feature>